<evidence type="ECO:0000313" key="1">
    <source>
        <dbReference type="EMBL" id="KAH7945665.1"/>
    </source>
</evidence>
<sequence length="1753" mass="193630">MPTVPSAGRVLSELLNNDHHQGQEQGEQRPNWFLVARKKKRSTQAATIPSPAPVPRKTDAHPPPLPFDHYKVVFRPRDGLNLGAWPQPSVAQAIGVAAGLDAAVLNELIIRIRIDQNLAVIGTSDENLTAELQKVQSISLCLNQHAVQAYVAAPDNSCKGVVPGIEPNTTVKTLLENLRCSEAPILHARMMGSTNQALVTFSGIQVPRHVRLYGAELRCYIYRPRQQICSVCLSMGHRADVCPTPDKHRCVACGTSNPLPEHERSSRHGPSVSRKAVSHLDQHVVSLGRLRALCGIRINRQRHQRTPPSSPQLVDAAVDRGRPGNPSKERAADSGHPKEHGQQKGGHNKEQTVSWAEQFPPLPPSPLLSHTLTQTSTQQPTPQPMSVDTQHRLHNPPPTVRTDYCTREALNEMAISLRKEFAAMMQVEMQKMKDGIMAELTTPLQQPIQQALQPAVQQIVTGVKQQIAAALVQLPIAPPAPERALSPTRDTQRTQAAPQNRDSSDISLFLDGRPIPQAMTRAFGDGTRDLQVLYTDAARFPEKPAMCLAVIDNTNALVASATLRTTDSGSAEEGAIALAIVHASTLPSQDAPVTIVTDSQAACRAFAQGLALYSRPLVNSPRCGLSRAVFSRSPSPIHCAFSRAASAAKMQISGVGRLLVVVVEGRNLKSGTRARLLLALRLSSTVTRAVRVFTSCCGTSSSLLHRPRIETSLGKPGSSTLPPSADHEQQQPGQSPLTAPAQDLSNEATTQRPEGVPGASTIGRSAEAHEERCEHATTDQQHRRERQRRKNNRELNEHSRSRHRRERDRSASLSTTASTVSKRTRRDSFTSSVYEDASALSSDEDNMQTQAVPTSSSQQSDVTTPRQKDTVPPASQELFSYASSAEKLEASRDAGGFSQDAFDDYGDGGAWKVQQRKHNQTRPEKETLPEAFVLVVKPRVNVALTTVSSKDLHRNFVTATSAAVNTRPLTYALQPASNTIRLLVYDKRQADGLLKLSQLDVNRGQIPVQVYQAPGRDMCRGVIYNVDCNETKAELRAALTSVCPTCGKTHEGSSAGDECKQTTPKCRNCEEEGHTATDPKCPAKLKSDANLAKKIRSRPRSRRKRHDVHRSRSLRTTVQPHDVKSTQHRLQDENVSTQPRTLKEAVNEIVSKNCAQTTARGSGSNLSYAGALKQTRPSASKPANVSHCTTPMPPSPSQLVDPSKRSVEAEVAELRQQQPCNPQEPTKTQKPASTTITQQTDLALLVQQILHPLLQAQEQHFQRQYGLLQQLFASPLDGPTPHVLQWNCRGLETCAVELNLLFDCVGRPLALLLQETNGTDQTLRKFNGYYQPSIEHRNRKRHRTSQPNGIAGATDEFVIRGQAAVFVRTDIPQTQIDTGQRNTTPDLTLSTPDYVKDWRCDPDAWGSDHYPLWITLNMGRKCAAGRTVRTIRWDAYRRAFAEQPKTASVRERASHALRMATTKTEVRADAPAPDIHMLNLWDARKRAQLMYVENGRRHRDRVRLRRRTAVARRYAKRLAISNVLLKTGQSVTQLQDDAAKTFFPQPSRSPNADIYRKTQPVTDEGLQAPFSLFELEQALSSINARSAAGHDGVTWTALRNLEEYAKKQLLARKLAERMALMRISHFLETEGRFHPAQTGFRPNLGTHDSLLLVKEGVLRRKTVGRGNRHPSILVAVDLRKAFDTVTHEAIIEAAERHGITGRPLNFRKKQQPSLVRSSQSFKERQKTIFCAVVLKYLQKLDADTVLIIPLQAS</sequence>
<dbReference type="Proteomes" id="UP000821865">
    <property type="component" value="Chromosome 6"/>
</dbReference>
<keyword evidence="2" id="KW-1185">Reference proteome</keyword>
<accession>A0ACB8CLA3</accession>
<evidence type="ECO:0000313" key="2">
    <source>
        <dbReference type="Proteomes" id="UP000821865"/>
    </source>
</evidence>
<reference evidence="1" key="1">
    <citation type="submission" date="2020-05" db="EMBL/GenBank/DDBJ databases">
        <title>Large-scale comparative analyses of tick genomes elucidate their genetic diversity and vector capacities.</title>
        <authorList>
            <person name="Jia N."/>
            <person name="Wang J."/>
            <person name="Shi W."/>
            <person name="Du L."/>
            <person name="Sun Y."/>
            <person name="Zhan W."/>
            <person name="Jiang J."/>
            <person name="Wang Q."/>
            <person name="Zhang B."/>
            <person name="Ji P."/>
            <person name="Sakyi L.B."/>
            <person name="Cui X."/>
            <person name="Yuan T."/>
            <person name="Jiang B."/>
            <person name="Yang W."/>
            <person name="Lam T.T.-Y."/>
            <person name="Chang Q."/>
            <person name="Ding S."/>
            <person name="Wang X."/>
            <person name="Zhu J."/>
            <person name="Ruan X."/>
            <person name="Zhao L."/>
            <person name="Wei J."/>
            <person name="Que T."/>
            <person name="Du C."/>
            <person name="Cheng J."/>
            <person name="Dai P."/>
            <person name="Han X."/>
            <person name="Huang E."/>
            <person name="Gao Y."/>
            <person name="Liu J."/>
            <person name="Shao H."/>
            <person name="Ye R."/>
            <person name="Li L."/>
            <person name="Wei W."/>
            <person name="Wang X."/>
            <person name="Wang C."/>
            <person name="Yang T."/>
            <person name="Huo Q."/>
            <person name="Li W."/>
            <person name="Guo W."/>
            <person name="Chen H."/>
            <person name="Zhou L."/>
            <person name="Ni X."/>
            <person name="Tian J."/>
            <person name="Zhou Y."/>
            <person name="Sheng Y."/>
            <person name="Liu T."/>
            <person name="Pan Y."/>
            <person name="Xia L."/>
            <person name="Li J."/>
            <person name="Zhao F."/>
            <person name="Cao W."/>
        </authorList>
    </citation>
    <scope>NUCLEOTIDE SEQUENCE</scope>
    <source>
        <strain evidence="1">Dsil-2018</strain>
    </source>
</reference>
<dbReference type="EMBL" id="CM023475">
    <property type="protein sequence ID" value="KAH7945665.1"/>
    <property type="molecule type" value="Genomic_DNA"/>
</dbReference>
<gene>
    <name evidence="1" type="ORF">HPB49_013638</name>
</gene>
<organism evidence="1 2">
    <name type="scientific">Dermacentor silvarum</name>
    <name type="common">Tick</name>
    <dbReference type="NCBI Taxonomy" id="543639"/>
    <lineage>
        <taxon>Eukaryota</taxon>
        <taxon>Metazoa</taxon>
        <taxon>Ecdysozoa</taxon>
        <taxon>Arthropoda</taxon>
        <taxon>Chelicerata</taxon>
        <taxon>Arachnida</taxon>
        <taxon>Acari</taxon>
        <taxon>Parasitiformes</taxon>
        <taxon>Ixodida</taxon>
        <taxon>Ixodoidea</taxon>
        <taxon>Ixodidae</taxon>
        <taxon>Rhipicephalinae</taxon>
        <taxon>Dermacentor</taxon>
    </lineage>
</organism>
<name>A0ACB8CLA3_DERSI</name>
<proteinExistence type="predicted"/>
<protein>
    <submittedName>
        <fullName evidence="1">Uncharacterized protein</fullName>
    </submittedName>
</protein>
<comment type="caution">
    <text evidence="1">The sequence shown here is derived from an EMBL/GenBank/DDBJ whole genome shotgun (WGS) entry which is preliminary data.</text>
</comment>